<accession>D6ZAX9</accession>
<evidence type="ECO:0000313" key="17">
    <source>
        <dbReference type="EMBL" id="ADG96738.1"/>
    </source>
</evidence>
<name>D6ZAX9_SEGRD</name>
<evidence type="ECO:0000259" key="14">
    <source>
        <dbReference type="Pfam" id="PF00205"/>
    </source>
</evidence>
<feature type="domain" description="Thiamine pyrophosphate enzyme N-terminal TPP-binding" evidence="16">
    <location>
        <begin position="6"/>
        <end position="111"/>
    </location>
</feature>
<dbReference type="KEGG" id="srt:Srot_0251"/>
<keyword evidence="6 11" id="KW-0479">Metal-binding</keyword>
<evidence type="ECO:0000256" key="11">
    <source>
        <dbReference type="PIRSR" id="PIRSR036565-2"/>
    </source>
</evidence>
<protein>
    <recommendedName>
        <fullName evidence="5">Alpha-keto-acid decarboxylase</fullName>
    </recommendedName>
</protein>
<dbReference type="PANTHER" id="PTHR43452:SF30">
    <property type="entry name" value="PYRUVATE DECARBOXYLASE ISOZYME 1-RELATED"/>
    <property type="match status" value="1"/>
</dbReference>
<comment type="function">
    <text evidence="3">Decarboxylates branched-chain and aromatic alpha-keto acids to aldehydes.</text>
</comment>
<dbReference type="InterPro" id="IPR000399">
    <property type="entry name" value="TPP-bd_CS"/>
</dbReference>
<dbReference type="SUPFAM" id="SSF52518">
    <property type="entry name" value="Thiamin diphosphate-binding fold (THDP-binding)"/>
    <property type="match status" value="2"/>
</dbReference>
<dbReference type="InterPro" id="IPR011766">
    <property type="entry name" value="TPP_enzyme_TPP-bd"/>
</dbReference>
<dbReference type="CDD" id="cd02005">
    <property type="entry name" value="TPP_PDC_IPDC"/>
    <property type="match status" value="1"/>
</dbReference>
<feature type="binding site" evidence="11">
    <location>
        <position position="435"/>
    </location>
    <ligand>
        <name>Mg(2+)</name>
        <dbReference type="ChEBI" id="CHEBI:18420"/>
    </ligand>
</feature>
<evidence type="ECO:0000256" key="7">
    <source>
        <dbReference type="ARBA" id="ARBA00022793"/>
    </source>
</evidence>
<evidence type="ECO:0000256" key="2">
    <source>
        <dbReference type="ARBA" id="ARBA00001964"/>
    </source>
</evidence>
<feature type="domain" description="Thiamine pyrophosphate enzyme TPP-binding" evidence="15">
    <location>
        <begin position="398"/>
        <end position="528"/>
    </location>
</feature>
<dbReference type="FunFam" id="3.40.50.970:FF:000024">
    <property type="entry name" value="Pyruvate decarboxylase isozyme"/>
    <property type="match status" value="1"/>
</dbReference>
<dbReference type="InterPro" id="IPR047213">
    <property type="entry name" value="TPP_PYR_PDC_IPDC-like"/>
</dbReference>
<evidence type="ECO:0000256" key="3">
    <source>
        <dbReference type="ARBA" id="ARBA00002938"/>
    </source>
</evidence>
<dbReference type="eggNOG" id="COG3961">
    <property type="taxonomic scope" value="Bacteria"/>
</dbReference>
<comment type="cofactor">
    <cofactor evidence="2">
        <name>thiamine diphosphate</name>
        <dbReference type="ChEBI" id="CHEBI:58937"/>
    </cofactor>
</comment>
<dbReference type="Proteomes" id="UP000002247">
    <property type="component" value="Chromosome"/>
</dbReference>
<evidence type="ECO:0000256" key="13">
    <source>
        <dbReference type="SAM" id="MobiDB-lite"/>
    </source>
</evidence>
<evidence type="ECO:0000256" key="6">
    <source>
        <dbReference type="ARBA" id="ARBA00022723"/>
    </source>
</evidence>
<keyword evidence="10 17" id="KW-0456">Lyase</keyword>
<keyword evidence="18" id="KW-1185">Reference proteome</keyword>
<dbReference type="GO" id="GO:0000949">
    <property type="term" value="P:aromatic amino acid family catabolic process to alcohol via Ehrlich pathway"/>
    <property type="evidence" value="ECO:0007669"/>
    <property type="project" value="TreeGrafter"/>
</dbReference>
<reference evidence="17 18" key="1">
    <citation type="journal article" date="2010" name="Stand. Genomic Sci.">
        <title>Complete genome sequence of Segniliparus rotundus type strain (CDC 1076).</title>
        <authorList>
            <person name="Sikorski J."/>
            <person name="Lapidus A."/>
            <person name="Copeland A."/>
            <person name="Misra M."/>
            <person name="Glavina Del Rio T."/>
            <person name="Nolan M."/>
            <person name="Lucas S."/>
            <person name="Chen F."/>
            <person name="Tice H."/>
            <person name="Cheng J.F."/>
            <person name="Jando M."/>
            <person name="Schneider S."/>
            <person name="Bruce D."/>
            <person name="Goodwin L."/>
            <person name="Pitluck S."/>
            <person name="Liolios K."/>
            <person name="Mikhailova N."/>
            <person name="Pati A."/>
            <person name="Ivanova N."/>
            <person name="Mavromatis K."/>
            <person name="Chen A."/>
            <person name="Palaniappan K."/>
            <person name="Chertkov O."/>
            <person name="Land M."/>
            <person name="Hauser L."/>
            <person name="Chang Y.J."/>
            <person name="Jeffries C.D."/>
            <person name="Brettin T."/>
            <person name="Detter J.C."/>
            <person name="Han C."/>
            <person name="Rohde M."/>
            <person name="Goker M."/>
            <person name="Bristow J."/>
            <person name="Eisen J.A."/>
            <person name="Markowitz V."/>
            <person name="Hugenholtz P."/>
            <person name="Kyrpides N.C."/>
            <person name="Klenk H.P."/>
        </authorList>
    </citation>
    <scope>NUCLEOTIDE SEQUENCE [LARGE SCALE GENOMIC DNA]</scope>
    <source>
        <strain evidence="18">ATCC BAA-972 / CDC 1076 / CIP 108378 / DSM 44985 / JCM 13578</strain>
    </source>
</reference>
<dbReference type="Pfam" id="PF02775">
    <property type="entry name" value="TPP_enzyme_C"/>
    <property type="match status" value="1"/>
</dbReference>
<keyword evidence="8 11" id="KW-0460">Magnesium</keyword>
<feature type="region of interest" description="Disordered" evidence="13">
    <location>
        <begin position="334"/>
        <end position="356"/>
    </location>
</feature>
<dbReference type="PIRSF" id="PIRSF036565">
    <property type="entry name" value="Pyruvt_ip_decrb"/>
    <property type="match status" value="1"/>
</dbReference>
<dbReference type="Pfam" id="PF00205">
    <property type="entry name" value="TPP_enzyme_M"/>
    <property type="match status" value="1"/>
</dbReference>
<evidence type="ECO:0000259" key="15">
    <source>
        <dbReference type="Pfam" id="PF02775"/>
    </source>
</evidence>
<dbReference type="OrthoDB" id="4959782at2"/>
<organism evidence="17 18">
    <name type="scientific">Segniliparus rotundus (strain ATCC BAA-972 / CDC 1076 / CIP 108378 / DSM 44985 / JCM 13578)</name>
    <dbReference type="NCBI Taxonomy" id="640132"/>
    <lineage>
        <taxon>Bacteria</taxon>
        <taxon>Bacillati</taxon>
        <taxon>Actinomycetota</taxon>
        <taxon>Actinomycetes</taxon>
        <taxon>Mycobacteriales</taxon>
        <taxon>Segniliparaceae</taxon>
        <taxon>Segniliparus</taxon>
    </lineage>
</organism>
<feature type="binding site" evidence="11">
    <location>
        <position position="464"/>
    </location>
    <ligand>
        <name>Mg(2+)</name>
        <dbReference type="ChEBI" id="CHEBI:18420"/>
    </ligand>
</feature>
<evidence type="ECO:0000256" key="10">
    <source>
        <dbReference type="ARBA" id="ARBA00023239"/>
    </source>
</evidence>
<evidence type="ECO:0000256" key="4">
    <source>
        <dbReference type="ARBA" id="ARBA00007812"/>
    </source>
</evidence>
<dbReference type="STRING" id="640132.Srot_0251"/>
<keyword evidence="7" id="KW-0210">Decarboxylase</keyword>
<comment type="similarity">
    <text evidence="4 12">Belongs to the TPP enzyme family.</text>
</comment>
<feature type="domain" description="Thiamine pyrophosphate enzyme central" evidence="14">
    <location>
        <begin position="199"/>
        <end position="307"/>
    </location>
</feature>
<evidence type="ECO:0000256" key="12">
    <source>
        <dbReference type="RuleBase" id="RU362132"/>
    </source>
</evidence>
<gene>
    <name evidence="17" type="ordered locus">Srot_0251</name>
</gene>
<comment type="cofactor">
    <cofactor evidence="11">
        <name>Mg(2+)</name>
        <dbReference type="ChEBI" id="CHEBI:18420"/>
    </cofactor>
    <text evidence="11">Binds 1 Mg(2+) per subunit.</text>
</comment>
<evidence type="ECO:0000259" key="16">
    <source>
        <dbReference type="Pfam" id="PF02776"/>
    </source>
</evidence>
<dbReference type="FunFam" id="3.40.50.970:FF:000019">
    <property type="entry name" value="Pyruvate decarboxylase isozyme"/>
    <property type="match status" value="1"/>
</dbReference>
<dbReference type="InterPro" id="IPR029061">
    <property type="entry name" value="THDP-binding"/>
</dbReference>
<dbReference type="PANTHER" id="PTHR43452">
    <property type="entry name" value="PYRUVATE DECARBOXYLASE"/>
    <property type="match status" value="1"/>
</dbReference>
<comment type="cofactor">
    <cofactor evidence="1">
        <name>a metal cation</name>
        <dbReference type="ChEBI" id="CHEBI:25213"/>
    </cofactor>
</comment>
<evidence type="ECO:0000256" key="9">
    <source>
        <dbReference type="ARBA" id="ARBA00023052"/>
    </source>
</evidence>
<keyword evidence="9 12" id="KW-0786">Thiamine pyrophosphate</keyword>
<dbReference type="InterPro" id="IPR012110">
    <property type="entry name" value="PDC/IPDC-like"/>
</dbReference>
<sequence length="554" mass="58577">MPQPYTIGHYLADRLAELGVRHVFGVPGDFNLMFLDRIVEHPGLAWVGNVNELNAGYAADGYARMNGIAALVTTFGVGELSAVNATAGSYAEHVPVVHICGGPTVDAQRARRSLHHSLGDGDFEHFLRIQREITCAQASLTPANATREIDRVLREVREQRRPGYLLLPSDVAQVPSYPPAAPIPGPQDASSPGALAAFQEAAAKLLADKRPAVLADLLVHRFGAVGELARLLDAGALPHATLLWGKSIVDELDPNFLGIYIGANSEPHVRAGVEEAEALILAGVQFTDFISGFFTQHLDVAKTVDIGPHESTVAGELFAPLEMRDALGALTELLSGRPRPPEPAAPAPPAASAASPGEALTQASMWDLLAGAVTPGNIVIAEAGTSFFGLATHPLPAGVTFIGQPLWASIGYTLPAALGAGLACPDRRVVLLIGDGSAQLTAQELSVIARYGLNAVIVVVDNDGYTVERAIHGAQQPYNDIDHWDYAKLLSAFEPETEPLCLRVGTVGGLRAAIEETEAAKDRLVLIEAVVAKMDMPPLLQKLGETMSEANTRA</sequence>
<dbReference type="Gene3D" id="3.40.50.970">
    <property type="match status" value="2"/>
</dbReference>
<dbReference type="GO" id="GO:0030976">
    <property type="term" value="F:thiamine pyrophosphate binding"/>
    <property type="evidence" value="ECO:0007669"/>
    <property type="project" value="InterPro"/>
</dbReference>
<dbReference type="Pfam" id="PF02776">
    <property type="entry name" value="TPP_enzyme_N"/>
    <property type="match status" value="1"/>
</dbReference>
<dbReference type="GO" id="GO:0005829">
    <property type="term" value="C:cytosol"/>
    <property type="evidence" value="ECO:0007669"/>
    <property type="project" value="TreeGrafter"/>
</dbReference>
<dbReference type="Gene3D" id="3.40.50.1220">
    <property type="entry name" value="TPP-binding domain"/>
    <property type="match status" value="1"/>
</dbReference>
<dbReference type="PROSITE" id="PS00187">
    <property type="entry name" value="TPP_ENZYMES"/>
    <property type="match status" value="1"/>
</dbReference>
<evidence type="ECO:0000256" key="5">
    <source>
        <dbReference type="ARBA" id="ARBA00020054"/>
    </source>
</evidence>
<dbReference type="InterPro" id="IPR012001">
    <property type="entry name" value="Thiamin_PyroP_enz_TPP-bd_dom"/>
</dbReference>
<evidence type="ECO:0000256" key="8">
    <source>
        <dbReference type="ARBA" id="ARBA00022842"/>
    </source>
</evidence>
<dbReference type="GO" id="GO:0000287">
    <property type="term" value="F:magnesium ion binding"/>
    <property type="evidence" value="ECO:0007669"/>
    <property type="project" value="InterPro"/>
</dbReference>
<dbReference type="HOGENOM" id="CLU_013748_0_2_11"/>
<dbReference type="AlphaFoldDB" id="D6ZAX9"/>
<evidence type="ECO:0000313" key="18">
    <source>
        <dbReference type="Proteomes" id="UP000002247"/>
    </source>
</evidence>
<dbReference type="RefSeq" id="WP_013137194.1">
    <property type="nucleotide sequence ID" value="NC_014168.1"/>
</dbReference>
<feature type="binding site" evidence="11">
    <location>
        <position position="462"/>
    </location>
    <ligand>
        <name>Mg(2+)</name>
        <dbReference type="ChEBI" id="CHEBI:18420"/>
    </ligand>
</feature>
<dbReference type="SUPFAM" id="SSF52467">
    <property type="entry name" value="DHS-like NAD/FAD-binding domain"/>
    <property type="match status" value="1"/>
</dbReference>
<dbReference type="EMBL" id="CP001958">
    <property type="protein sequence ID" value="ADG96738.1"/>
    <property type="molecule type" value="Genomic_DNA"/>
</dbReference>
<dbReference type="InterPro" id="IPR029035">
    <property type="entry name" value="DHS-like_NAD/FAD-binding_dom"/>
</dbReference>
<dbReference type="CDD" id="cd07038">
    <property type="entry name" value="TPP_PYR_PDC_IPDC_like"/>
    <property type="match status" value="1"/>
</dbReference>
<proteinExistence type="inferred from homology"/>
<dbReference type="GO" id="GO:0004737">
    <property type="term" value="F:pyruvate decarboxylase activity"/>
    <property type="evidence" value="ECO:0007669"/>
    <property type="project" value="TreeGrafter"/>
</dbReference>
<dbReference type="InterPro" id="IPR047214">
    <property type="entry name" value="TPP_PDC_IPDC"/>
</dbReference>
<dbReference type="InterPro" id="IPR012000">
    <property type="entry name" value="Thiamin_PyroP_enz_cen_dom"/>
</dbReference>
<evidence type="ECO:0000256" key="1">
    <source>
        <dbReference type="ARBA" id="ARBA00001920"/>
    </source>
</evidence>
<keyword evidence="17" id="KW-0670">Pyruvate</keyword>